<reference evidence="5" key="1">
    <citation type="submission" date="2010-07" db="EMBL/GenBank/DDBJ databases">
        <authorList>
            <person name="Muzny D."/>
            <person name="Qin X."/>
            <person name="Deng J."/>
            <person name="Jiang H."/>
            <person name="Liu Y."/>
            <person name="Qu J."/>
            <person name="Song X.-Z."/>
            <person name="Zhang L."/>
            <person name="Thornton R."/>
            <person name="Coyle M."/>
            <person name="Francisco L."/>
            <person name="Jackson L."/>
            <person name="Javaid M."/>
            <person name="Korchina V."/>
            <person name="Kovar C."/>
            <person name="Mata R."/>
            <person name="Mathew T."/>
            <person name="Ngo R."/>
            <person name="Nguyen L."/>
            <person name="Nguyen N."/>
            <person name="Okwuonu G."/>
            <person name="Ongeri F."/>
            <person name="Pham C."/>
            <person name="Simmons D."/>
            <person name="Wilczek-Boney K."/>
            <person name="Hale W."/>
            <person name="Jakkamsetti A."/>
            <person name="Pham P."/>
            <person name="Ruth R."/>
            <person name="San Lucas F."/>
            <person name="Warren J."/>
            <person name="Zhang J."/>
            <person name="Zhao Z."/>
            <person name="Zhou C."/>
            <person name="Zhu D."/>
            <person name="Lee S."/>
            <person name="Bess C."/>
            <person name="Blankenburg K."/>
            <person name="Forbes L."/>
            <person name="Fu Q."/>
            <person name="Gubbala S."/>
            <person name="Hirani K."/>
            <person name="Jayaseelan J.C."/>
            <person name="Lara F."/>
            <person name="Munidasa M."/>
            <person name="Palculict T."/>
            <person name="Patil S."/>
            <person name="Pu L.-L."/>
            <person name="Saada N."/>
            <person name="Tang L."/>
            <person name="Weissenberger G."/>
            <person name="Zhu Y."/>
            <person name="Hemphill L."/>
            <person name="Shang Y."/>
            <person name="Youmans B."/>
            <person name="Ayvaz T."/>
            <person name="Ross M."/>
            <person name="Santibanez J."/>
            <person name="Aqrawi P."/>
            <person name="Gross S."/>
            <person name="Joshi V."/>
            <person name="Fowler G."/>
            <person name="Nazareth L."/>
            <person name="Reid J."/>
            <person name="Worley K."/>
            <person name="Petrosino J."/>
            <person name="Highlander S."/>
            <person name="Gibbs R."/>
        </authorList>
    </citation>
    <scope>NUCLEOTIDE SEQUENCE [LARGE SCALE GENOMIC DNA]</scope>
    <source>
        <strain evidence="5">DSM 16973</strain>
    </source>
</reference>
<evidence type="ECO:0000313" key="6">
    <source>
        <dbReference type="Proteomes" id="UP000004394"/>
    </source>
</evidence>
<dbReference type="RefSeq" id="WP_006949952.1">
    <property type="nucleotide sequence ID" value="NZ_BAJI01000009.1"/>
</dbReference>
<protein>
    <submittedName>
        <fullName evidence="5">Glycosyltransferase, group 2 family protein</fullName>
        <ecNumber evidence="5">2.4.-.-</ecNumber>
    </submittedName>
</protein>
<keyword evidence="6" id="KW-1185">Reference proteome</keyword>
<organism evidence="5 6">
    <name type="scientific">Hoylesella marshii DSM 16973 = JCM 13450</name>
    <dbReference type="NCBI Taxonomy" id="862515"/>
    <lineage>
        <taxon>Bacteria</taxon>
        <taxon>Pseudomonadati</taxon>
        <taxon>Bacteroidota</taxon>
        <taxon>Bacteroidia</taxon>
        <taxon>Bacteroidales</taxon>
        <taxon>Prevotellaceae</taxon>
        <taxon>Hoylesella</taxon>
    </lineage>
</organism>
<dbReference type="Gene3D" id="3.90.550.10">
    <property type="entry name" value="Spore Coat Polysaccharide Biosynthesis Protein SpsA, Chain A"/>
    <property type="match status" value="1"/>
</dbReference>
<evidence type="ECO:0000259" key="4">
    <source>
        <dbReference type="Pfam" id="PF00535"/>
    </source>
</evidence>
<comment type="similarity">
    <text evidence="1">Belongs to the glycosyltransferase 2 family.</text>
</comment>
<dbReference type="EC" id="2.4.-.-" evidence="5"/>
<feature type="domain" description="Glycosyltransferase 2-like" evidence="4">
    <location>
        <begin position="10"/>
        <end position="140"/>
    </location>
</feature>
<dbReference type="SUPFAM" id="SSF53448">
    <property type="entry name" value="Nucleotide-diphospho-sugar transferases"/>
    <property type="match status" value="1"/>
</dbReference>
<dbReference type="Proteomes" id="UP000004394">
    <property type="component" value="Unassembled WGS sequence"/>
</dbReference>
<keyword evidence="3 5" id="KW-0808">Transferase</keyword>
<proteinExistence type="inferred from homology"/>
<evidence type="ECO:0000256" key="3">
    <source>
        <dbReference type="ARBA" id="ARBA00022679"/>
    </source>
</evidence>
<dbReference type="CDD" id="cd00761">
    <property type="entry name" value="Glyco_tranf_GTA_type"/>
    <property type="match status" value="1"/>
</dbReference>
<dbReference type="AlphaFoldDB" id="E0NU70"/>
<dbReference type="InterPro" id="IPR029044">
    <property type="entry name" value="Nucleotide-diphossugar_trans"/>
</dbReference>
<gene>
    <name evidence="5" type="primary">trsB</name>
    <name evidence="5" type="ORF">HMPREF0658_1723</name>
</gene>
<sequence length="341" mass="40021">MALQTEKVLSIVIPTYNMEDYLDRCLSSLLIDKHLEDLEVWVVNDGSTDRSKAIAEAYTKRYAGIFFLIDKPNGNYGSCINAALPVARGRYVKILDADDRFETANLARLVETLRTIDVDLVMTDLIKDYTDGHHKEEHLSLPAGRILPFDEICHEPSVRNLWMHNVTYRTRNLQEMGYRQAEGISYTDQQWIFAPLSTVRTAYYLNLTVYRYLLGREGQTVGKSHTNRNFHHNVVCTNNMLLQWKTLPPCSEAVKGLLNYKLLRRLRLIYRTYLLRQHDFDNPYLIDLDEKLQALHPQMYEACGRLLMSKPLFCVRFIRLWRQNHRSRRLHWLVTLYGLLH</sequence>
<dbReference type="HOGENOM" id="CLU_025996_25_2_10"/>
<dbReference type="STRING" id="862515.HMPREF0658_1723"/>
<evidence type="ECO:0000256" key="2">
    <source>
        <dbReference type="ARBA" id="ARBA00022676"/>
    </source>
</evidence>
<keyword evidence="2 5" id="KW-0328">Glycosyltransferase</keyword>
<dbReference type="InterPro" id="IPR001173">
    <property type="entry name" value="Glyco_trans_2-like"/>
</dbReference>
<evidence type="ECO:0000256" key="1">
    <source>
        <dbReference type="ARBA" id="ARBA00006739"/>
    </source>
</evidence>
<dbReference type="EMBL" id="AEEI01000051">
    <property type="protein sequence ID" value="EFM01337.1"/>
    <property type="molecule type" value="Genomic_DNA"/>
</dbReference>
<name>E0NU70_9BACT</name>
<accession>E0NU70</accession>
<dbReference type="OrthoDB" id="396512at2"/>
<dbReference type="eggNOG" id="COG0463">
    <property type="taxonomic scope" value="Bacteria"/>
</dbReference>
<dbReference type="PANTHER" id="PTHR43630">
    <property type="entry name" value="POLY-BETA-1,6-N-ACETYL-D-GLUCOSAMINE SYNTHASE"/>
    <property type="match status" value="1"/>
</dbReference>
<evidence type="ECO:0000313" key="5">
    <source>
        <dbReference type="EMBL" id="EFM01337.1"/>
    </source>
</evidence>
<dbReference type="GO" id="GO:0016757">
    <property type="term" value="F:glycosyltransferase activity"/>
    <property type="evidence" value="ECO:0007669"/>
    <property type="project" value="UniProtKB-KW"/>
</dbReference>
<dbReference type="PANTHER" id="PTHR43630:SF1">
    <property type="entry name" value="POLY-BETA-1,6-N-ACETYL-D-GLUCOSAMINE SYNTHASE"/>
    <property type="match status" value="1"/>
</dbReference>
<dbReference type="Pfam" id="PF00535">
    <property type="entry name" value="Glycos_transf_2"/>
    <property type="match status" value="1"/>
</dbReference>
<comment type="caution">
    <text evidence="5">The sequence shown here is derived from an EMBL/GenBank/DDBJ whole genome shotgun (WGS) entry which is preliminary data.</text>
</comment>